<proteinExistence type="predicted"/>
<protein>
    <recommendedName>
        <fullName evidence="3">Nuclear transport factor 2 family protein</fullName>
    </recommendedName>
</protein>
<dbReference type="OrthoDB" id="667202at2"/>
<evidence type="ECO:0008006" key="3">
    <source>
        <dbReference type="Google" id="ProtNLM"/>
    </source>
</evidence>
<accession>A0A1G7B976</accession>
<keyword evidence="2" id="KW-1185">Reference proteome</keyword>
<dbReference type="RefSeq" id="WP_090147979.1">
    <property type="nucleotide sequence ID" value="NZ_FNAN01000004.1"/>
</dbReference>
<dbReference type="EMBL" id="FNAN01000004">
    <property type="protein sequence ID" value="SDE23591.1"/>
    <property type="molecule type" value="Genomic_DNA"/>
</dbReference>
<reference evidence="2" key="1">
    <citation type="submission" date="2016-10" db="EMBL/GenBank/DDBJ databases">
        <authorList>
            <person name="Varghese N."/>
            <person name="Submissions S."/>
        </authorList>
    </citation>
    <scope>NUCLEOTIDE SEQUENCE [LARGE SCALE GENOMIC DNA]</scope>
    <source>
        <strain evidence="2">DSM 25329</strain>
    </source>
</reference>
<name>A0A1G7B976_9BACT</name>
<evidence type="ECO:0000313" key="1">
    <source>
        <dbReference type="EMBL" id="SDE23591.1"/>
    </source>
</evidence>
<dbReference type="Proteomes" id="UP000198748">
    <property type="component" value="Unassembled WGS sequence"/>
</dbReference>
<sequence>MADINDQIEQFFEAYEKRFAEGLAGNAVAEDTAEAFADFFVEASPMGIIGGKNDHEFLDRVPKGYDFYRSIGITKMEIRQLDITELNELHYMVEVYWESFYEKDGQPDSIEFSVIYFLQHLNGSLKVFAYITGDEQAVLKERGLV</sequence>
<dbReference type="AlphaFoldDB" id="A0A1G7B976"/>
<dbReference type="STRING" id="659014.SAMN04487996_104127"/>
<evidence type="ECO:0000313" key="2">
    <source>
        <dbReference type="Proteomes" id="UP000198748"/>
    </source>
</evidence>
<gene>
    <name evidence="1" type="ORF">SAMN04487996_104127</name>
</gene>
<organism evidence="1 2">
    <name type="scientific">Dyadobacter soli</name>
    <dbReference type="NCBI Taxonomy" id="659014"/>
    <lineage>
        <taxon>Bacteria</taxon>
        <taxon>Pseudomonadati</taxon>
        <taxon>Bacteroidota</taxon>
        <taxon>Cytophagia</taxon>
        <taxon>Cytophagales</taxon>
        <taxon>Spirosomataceae</taxon>
        <taxon>Dyadobacter</taxon>
    </lineage>
</organism>